<dbReference type="Proteomes" id="UP000593579">
    <property type="component" value="Unassembled WGS sequence"/>
</dbReference>
<dbReference type="Gene3D" id="3.20.20.60">
    <property type="entry name" value="Phosphoenolpyruvate-binding domains"/>
    <property type="match status" value="1"/>
</dbReference>
<keyword evidence="2" id="KW-1185">Reference proteome</keyword>
<dbReference type="InterPro" id="IPR015813">
    <property type="entry name" value="Pyrv/PenolPyrv_kinase-like_dom"/>
</dbReference>
<organism evidence="1 2">
    <name type="scientific">Gossypium gossypioides</name>
    <name type="common">Mexican cotton</name>
    <name type="synonym">Selera gossypioides</name>
    <dbReference type="NCBI Taxonomy" id="34282"/>
    <lineage>
        <taxon>Eukaryota</taxon>
        <taxon>Viridiplantae</taxon>
        <taxon>Streptophyta</taxon>
        <taxon>Embryophyta</taxon>
        <taxon>Tracheophyta</taxon>
        <taxon>Spermatophyta</taxon>
        <taxon>Magnoliopsida</taxon>
        <taxon>eudicotyledons</taxon>
        <taxon>Gunneridae</taxon>
        <taxon>Pentapetalae</taxon>
        <taxon>rosids</taxon>
        <taxon>malvids</taxon>
        <taxon>Malvales</taxon>
        <taxon>Malvaceae</taxon>
        <taxon>Malvoideae</taxon>
        <taxon>Gossypium</taxon>
    </lineage>
</organism>
<sequence>MNGGRNLTPKGFLALSPMDLKAKEMVNIDIDGILKELPNDGCIARTKSICTLGLASRSVLMIEKVLRVDMNVARFNFSMEAMNITGRP</sequence>
<dbReference type="InterPro" id="IPR040442">
    <property type="entry name" value="Pyrv_kinase-like_dom_sf"/>
</dbReference>
<dbReference type="UniPathway" id="UPA00109">
    <property type="reaction ID" value="UER00188"/>
</dbReference>
<dbReference type="GO" id="GO:0006096">
    <property type="term" value="P:glycolytic process"/>
    <property type="evidence" value="ECO:0007669"/>
    <property type="project" value="UniProtKB-UniPathway"/>
</dbReference>
<dbReference type="SUPFAM" id="SSF51621">
    <property type="entry name" value="Phosphoenolpyruvate/pyruvate domain"/>
    <property type="match status" value="1"/>
</dbReference>
<name>A0A7J9CV60_GOSGO</name>
<proteinExistence type="predicted"/>
<comment type="caution">
    <text evidence="1">The sequence shown here is derived from an EMBL/GenBank/DDBJ whole genome shotgun (WGS) entry which is preliminary data.</text>
</comment>
<accession>A0A7J9CV60</accession>
<evidence type="ECO:0000313" key="1">
    <source>
        <dbReference type="EMBL" id="MBA0752125.1"/>
    </source>
</evidence>
<evidence type="ECO:0000313" key="2">
    <source>
        <dbReference type="Proteomes" id="UP000593579"/>
    </source>
</evidence>
<reference evidence="1 2" key="1">
    <citation type="journal article" date="2019" name="Genome Biol. Evol.">
        <title>Insights into the evolution of the New World diploid cottons (Gossypium, subgenus Houzingenia) based on genome sequencing.</title>
        <authorList>
            <person name="Grover C.E."/>
            <person name="Arick M.A. 2nd"/>
            <person name="Thrash A."/>
            <person name="Conover J.L."/>
            <person name="Sanders W.S."/>
            <person name="Peterson D.G."/>
            <person name="Frelichowski J.E."/>
            <person name="Scheffler J.A."/>
            <person name="Scheffler B.E."/>
            <person name="Wendel J.F."/>
        </authorList>
    </citation>
    <scope>NUCLEOTIDE SEQUENCE [LARGE SCALE GENOMIC DNA]</scope>
    <source>
        <strain evidence="1">5</strain>
        <tissue evidence="1">Leaf</tissue>
    </source>
</reference>
<dbReference type="OrthoDB" id="108365at2759"/>
<protein>
    <submittedName>
        <fullName evidence="1">Uncharacterized protein</fullName>
    </submittedName>
</protein>
<dbReference type="EMBL" id="JABEZY010000013">
    <property type="protein sequence ID" value="MBA0752125.1"/>
    <property type="molecule type" value="Genomic_DNA"/>
</dbReference>
<dbReference type="GO" id="GO:0003824">
    <property type="term" value="F:catalytic activity"/>
    <property type="evidence" value="ECO:0007669"/>
    <property type="project" value="InterPro"/>
</dbReference>
<gene>
    <name evidence="1" type="ORF">Gogos_000993</name>
</gene>
<dbReference type="AlphaFoldDB" id="A0A7J9CV60"/>